<dbReference type="EMBL" id="MH937478">
    <property type="protein sequence ID" value="AZF91119.1"/>
    <property type="molecule type" value="Genomic_DNA"/>
</dbReference>
<proteinExistence type="predicted"/>
<dbReference type="Proteomes" id="UP000279171">
    <property type="component" value="Segment"/>
</dbReference>
<evidence type="ECO:0000313" key="2">
    <source>
        <dbReference type="Proteomes" id="UP000279171"/>
    </source>
</evidence>
<sequence>MILKLELLERNQTHKLVFINYKGFKSFIEWKTRNRFK</sequence>
<reference evidence="1 2" key="1">
    <citation type="submission" date="2018-09" db="EMBL/GenBank/DDBJ databases">
        <title>A comparative genomics approach for identifying host-range determinants of bacteriophages infecting Streptococcus thermophilus.</title>
        <authorList>
            <person name="Szymczak P."/>
            <person name="Rau M.H."/>
            <person name="Monteiro J.M."/>
            <person name="de Pinho M.G."/>
            <person name="Filipe S.R."/>
            <person name="Vogensen F.K."/>
            <person name="Zeidan A."/>
            <person name="Janzen T."/>
        </authorList>
    </citation>
    <scope>NUCLEOTIDE SEQUENCE [LARGE SCALE GENOMIC DNA]</scope>
</reference>
<gene>
    <name evidence="1" type="ORF">CHPC951_0031</name>
</gene>
<organism evidence="1 2">
    <name type="scientific">Streptococcus phage CHPC951</name>
    <dbReference type="NCBI Taxonomy" id="2365055"/>
    <lineage>
        <taxon>Viruses</taxon>
        <taxon>Duplodnaviria</taxon>
        <taxon>Heunggongvirae</taxon>
        <taxon>Uroviricota</taxon>
        <taxon>Caudoviricetes</taxon>
        <taxon>Aliceevansviridae</taxon>
        <taxon>Brussowvirus</taxon>
        <taxon>Brussowvirus CHPC951</taxon>
    </lineage>
</organism>
<evidence type="ECO:0000313" key="1">
    <source>
        <dbReference type="EMBL" id="AZF91119.1"/>
    </source>
</evidence>
<name>A0A3G8F8Q4_9CAUD</name>
<accession>A0A3G8F8Q4</accession>
<protein>
    <submittedName>
        <fullName evidence="1">Uncharacterized protein</fullName>
    </submittedName>
</protein>
<keyword evidence="2" id="KW-1185">Reference proteome</keyword>